<accession>D4GFL4</accession>
<dbReference type="EMBL" id="CP001875">
    <property type="protein sequence ID" value="ADD79334.1"/>
    <property type="molecule type" value="Genomic_DNA"/>
</dbReference>
<proteinExistence type="predicted"/>
<protein>
    <recommendedName>
        <fullName evidence="1">ASCH domain-containing protein</fullName>
    </recommendedName>
</protein>
<feature type="domain" description="ASCH" evidence="1">
    <location>
        <begin position="44"/>
        <end position="161"/>
    </location>
</feature>
<dbReference type="Gene3D" id="3.10.400.10">
    <property type="entry name" value="Sulfate adenylyltransferase"/>
    <property type="match status" value="1"/>
</dbReference>
<evidence type="ECO:0000259" key="1">
    <source>
        <dbReference type="SMART" id="SM01022"/>
    </source>
</evidence>
<keyword evidence="3" id="KW-1185">Reference proteome</keyword>
<dbReference type="KEGG" id="pam:PANA_4167"/>
<organism evidence="2 3">
    <name type="scientific">Pantoea ananatis (strain LMG 20103)</name>
    <dbReference type="NCBI Taxonomy" id="706191"/>
    <lineage>
        <taxon>Bacteria</taxon>
        <taxon>Pseudomonadati</taxon>
        <taxon>Pseudomonadota</taxon>
        <taxon>Gammaproteobacteria</taxon>
        <taxon>Enterobacterales</taxon>
        <taxon>Erwiniaceae</taxon>
        <taxon>Pantoea</taxon>
    </lineage>
</organism>
<dbReference type="HOGENOM" id="CLU_102450_2_0_6"/>
<dbReference type="Pfam" id="PF04266">
    <property type="entry name" value="ASCH"/>
    <property type="match status" value="1"/>
</dbReference>
<reference evidence="2 3" key="1">
    <citation type="journal article" date="2010" name="J. Bacteriol.">
        <title>Genome sequence of Pantoea ananatis LMG20103, the causative agent of Eucalyptus blight and dieback.</title>
        <authorList>
            <person name="De Maayer P."/>
            <person name="Chan W.Y."/>
            <person name="Venter S.N."/>
            <person name="Toth I.K."/>
            <person name="Birch P.R."/>
            <person name="Joubert F."/>
            <person name="Coutinho T.A."/>
        </authorList>
    </citation>
    <scope>NUCLEOTIDE SEQUENCE [LARGE SCALE GENOMIC DNA]</scope>
    <source>
        <strain evidence="2 3">LMG 20103</strain>
    </source>
</reference>
<evidence type="ECO:0000313" key="2">
    <source>
        <dbReference type="EMBL" id="ADD79334.1"/>
    </source>
</evidence>
<dbReference type="CDD" id="cd06553">
    <property type="entry name" value="ASCH_Ef3133_like"/>
    <property type="match status" value="1"/>
</dbReference>
<dbReference type="Proteomes" id="UP000001702">
    <property type="component" value="Chromosome"/>
</dbReference>
<name>D4GFL4_PANAM</name>
<sequence length="163" mass="18167">MGKTYSGLTDLLPKSSHSGPAVKGLNMTMTLEQIKTKYPDALAWSFGDSPDLANELATLVLTGKKIATCSSLQGWYEDDVKPQPGGYSIILNGADNPVCVIRTTGLFVTRFDRVTPEMAMMEGEGDLSLEYWQREHQRFFQRNGGFSTEMELIFETFQLVEVI</sequence>
<dbReference type="PIRSF" id="PIRSF021320">
    <property type="entry name" value="DUF984"/>
    <property type="match status" value="1"/>
</dbReference>
<dbReference type="InterPro" id="IPR009326">
    <property type="entry name" value="DUF984"/>
</dbReference>
<dbReference type="PANTHER" id="PTHR39203:SF1">
    <property type="entry name" value="CYTOPLASMIC PROTEIN"/>
    <property type="match status" value="1"/>
</dbReference>
<dbReference type="InterPro" id="IPR015947">
    <property type="entry name" value="PUA-like_sf"/>
</dbReference>
<dbReference type="InterPro" id="IPR007374">
    <property type="entry name" value="ASCH_domain"/>
</dbReference>
<gene>
    <name evidence="2" type="ordered locus">PANA_4167</name>
</gene>
<dbReference type="PANTHER" id="PTHR39203">
    <property type="entry name" value="CYTOPLASMIC PROTEIN-RELATED"/>
    <property type="match status" value="1"/>
</dbReference>
<dbReference type="SMART" id="SM01022">
    <property type="entry name" value="ASCH"/>
    <property type="match status" value="1"/>
</dbReference>
<dbReference type="eggNOG" id="COG4405">
    <property type="taxonomic scope" value="Bacteria"/>
</dbReference>
<dbReference type="AlphaFoldDB" id="D4GFL4"/>
<dbReference type="SUPFAM" id="SSF88697">
    <property type="entry name" value="PUA domain-like"/>
    <property type="match status" value="1"/>
</dbReference>
<evidence type="ECO:0000313" key="3">
    <source>
        <dbReference type="Proteomes" id="UP000001702"/>
    </source>
</evidence>